<gene>
    <name evidence="1" type="ORF">LCGC14_2513150</name>
</gene>
<sequence>IMGQDKPEKVIEVKTEKVKKPKLPFSERKNNTFDVIVKGKLRAISREAYEAVSKDPNLNVSLPKGSPLAANLEPKDKPCIDC</sequence>
<name>A0A0F9AZ83_9ZZZZ</name>
<protein>
    <submittedName>
        <fullName evidence="1">Uncharacterized protein</fullName>
    </submittedName>
</protein>
<organism evidence="1">
    <name type="scientific">marine sediment metagenome</name>
    <dbReference type="NCBI Taxonomy" id="412755"/>
    <lineage>
        <taxon>unclassified sequences</taxon>
        <taxon>metagenomes</taxon>
        <taxon>ecological metagenomes</taxon>
    </lineage>
</organism>
<dbReference type="EMBL" id="LAZR01040358">
    <property type="protein sequence ID" value="KKL14690.1"/>
    <property type="molecule type" value="Genomic_DNA"/>
</dbReference>
<reference evidence="1" key="1">
    <citation type="journal article" date="2015" name="Nature">
        <title>Complex archaea that bridge the gap between prokaryotes and eukaryotes.</title>
        <authorList>
            <person name="Spang A."/>
            <person name="Saw J.H."/>
            <person name="Jorgensen S.L."/>
            <person name="Zaremba-Niedzwiedzka K."/>
            <person name="Martijn J."/>
            <person name="Lind A.E."/>
            <person name="van Eijk R."/>
            <person name="Schleper C."/>
            <person name="Guy L."/>
            <person name="Ettema T.J."/>
        </authorList>
    </citation>
    <scope>NUCLEOTIDE SEQUENCE</scope>
</reference>
<evidence type="ECO:0000313" key="1">
    <source>
        <dbReference type="EMBL" id="KKL14690.1"/>
    </source>
</evidence>
<comment type="caution">
    <text evidence="1">The sequence shown here is derived from an EMBL/GenBank/DDBJ whole genome shotgun (WGS) entry which is preliminary data.</text>
</comment>
<proteinExistence type="predicted"/>
<dbReference type="AlphaFoldDB" id="A0A0F9AZ83"/>
<accession>A0A0F9AZ83</accession>
<feature type="non-terminal residue" evidence="1">
    <location>
        <position position="1"/>
    </location>
</feature>